<comment type="caution">
    <text evidence="2">The sequence shown here is derived from an EMBL/GenBank/DDBJ whole genome shotgun (WGS) entry which is preliminary data.</text>
</comment>
<keyword evidence="3" id="KW-1185">Reference proteome</keyword>
<protein>
    <submittedName>
        <fullName evidence="2">Uncharacterized protein</fullName>
    </submittedName>
</protein>
<sequence>MKTLLLLSVFLFVSACDAGQKSEGAINHKSPTVAYLKPGAAAELSYSWLQKPGVGSPGKLELTVISRSPDATLDIELNTDSGLQLAGGSKQASYHWQKGHGGPMVQTLDVTPSSEGLHYLNVIIHSTIEGETRARAFAIPVQVGAVSEKAMQHPYLVEQQDGSKIIELPAEER</sequence>
<proteinExistence type="predicted"/>
<feature type="chain" id="PRO_5020933358" evidence="1">
    <location>
        <begin position="19"/>
        <end position="173"/>
    </location>
</feature>
<dbReference type="EMBL" id="SNYM01000005">
    <property type="protein sequence ID" value="TDQ49043.1"/>
    <property type="molecule type" value="Genomic_DNA"/>
</dbReference>
<organism evidence="2 3">
    <name type="scientific">Permianibacter aggregans</name>
    <dbReference type="NCBI Taxonomy" id="1510150"/>
    <lineage>
        <taxon>Bacteria</taxon>
        <taxon>Pseudomonadati</taxon>
        <taxon>Pseudomonadota</taxon>
        <taxon>Gammaproteobacteria</taxon>
        <taxon>Pseudomonadales</taxon>
        <taxon>Pseudomonadaceae</taxon>
        <taxon>Permianibacter</taxon>
    </lineage>
</organism>
<gene>
    <name evidence="2" type="ORF">EV696_10517</name>
</gene>
<dbReference type="PROSITE" id="PS51257">
    <property type="entry name" value="PROKAR_LIPOPROTEIN"/>
    <property type="match status" value="1"/>
</dbReference>
<keyword evidence="1" id="KW-0732">Signal</keyword>
<dbReference type="RefSeq" id="WP_133589310.1">
    <property type="nucleotide sequence ID" value="NZ_CP037953.1"/>
</dbReference>
<evidence type="ECO:0000313" key="2">
    <source>
        <dbReference type="EMBL" id="TDQ49043.1"/>
    </source>
</evidence>
<dbReference type="AlphaFoldDB" id="A0A4R6UTK6"/>
<evidence type="ECO:0000256" key="1">
    <source>
        <dbReference type="SAM" id="SignalP"/>
    </source>
</evidence>
<accession>A0A4R6UTK6</accession>
<name>A0A4R6UTK6_9GAMM</name>
<feature type="signal peptide" evidence="1">
    <location>
        <begin position="1"/>
        <end position="18"/>
    </location>
</feature>
<evidence type="ECO:0000313" key="3">
    <source>
        <dbReference type="Proteomes" id="UP000295375"/>
    </source>
</evidence>
<reference evidence="2 3" key="1">
    <citation type="submission" date="2019-03" db="EMBL/GenBank/DDBJ databases">
        <title>Genomic Encyclopedia of Type Strains, Phase IV (KMG-IV): sequencing the most valuable type-strain genomes for metagenomic binning, comparative biology and taxonomic classification.</title>
        <authorList>
            <person name="Goeker M."/>
        </authorList>
    </citation>
    <scope>NUCLEOTIDE SEQUENCE [LARGE SCALE GENOMIC DNA]</scope>
    <source>
        <strain evidence="2 3">DSM 103792</strain>
    </source>
</reference>
<dbReference type="Proteomes" id="UP000295375">
    <property type="component" value="Unassembled WGS sequence"/>
</dbReference>